<evidence type="ECO:0000313" key="2">
    <source>
        <dbReference type="EMBL" id="SNT04542.1"/>
    </source>
</evidence>
<feature type="region of interest" description="Disordered" evidence="1">
    <location>
        <begin position="27"/>
        <end position="56"/>
    </location>
</feature>
<proteinExistence type="predicted"/>
<reference evidence="2 3" key="1">
    <citation type="submission" date="2017-06" db="EMBL/GenBank/DDBJ databases">
        <authorList>
            <person name="Kim H.J."/>
            <person name="Triplett B.A."/>
        </authorList>
    </citation>
    <scope>NUCLEOTIDE SEQUENCE [LARGE SCALE GENOMIC DNA]</scope>
    <source>
        <strain evidence="2 3">CGMCC 4.1858</strain>
    </source>
</reference>
<accession>A0A239JG13</accession>
<organism evidence="2 3">
    <name type="scientific">Actinacidiphila glaucinigra</name>
    <dbReference type="NCBI Taxonomy" id="235986"/>
    <lineage>
        <taxon>Bacteria</taxon>
        <taxon>Bacillati</taxon>
        <taxon>Actinomycetota</taxon>
        <taxon>Actinomycetes</taxon>
        <taxon>Kitasatosporales</taxon>
        <taxon>Streptomycetaceae</taxon>
        <taxon>Actinacidiphila</taxon>
    </lineage>
</organism>
<protein>
    <submittedName>
        <fullName evidence="2">Uncharacterized protein</fullName>
    </submittedName>
</protein>
<dbReference type="AlphaFoldDB" id="A0A239JG13"/>
<gene>
    <name evidence="2" type="ORF">SAMN05216252_1135</name>
</gene>
<feature type="compositionally biased region" description="Polar residues" evidence="1">
    <location>
        <begin position="32"/>
        <end position="50"/>
    </location>
</feature>
<keyword evidence="3" id="KW-1185">Reference proteome</keyword>
<evidence type="ECO:0000313" key="3">
    <source>
        <dbReference type="Proteomes" id="UP000198280"/>
    </source>
</evidence>
<dbReference type="EMBL" id="FZOF01000013">
    <property type="protein sequence ID" value="SNT04542.1"/>
    <property type="molecule type" value="Genomic_DNA"/>
</dbReference>
<sequence length="104" mass="10052">MATALASRRGGTGAVPAATVIFGSPLGRSTHGLHSTTPLSERAINSSPTAFTPGDPFGAGGLPTAAVWGAAGLAGGPLPGCAVLTPAGAPLFHLAEVRVLGALR</sequence>
<evidence type="ECO:0000256" key="1">
    <source>
        <dbReference type="SAM" id="MobiDB-lite"/>
    </source>
</evidence>
<dbReference type="Proteomes" id="UP000198280">
    <property type="component" value="Unassembled WGS sequence"/>
</dbReference>
<dbReference type="OrthoDB" id="4185373at2"/>
<dbReference type="RefSeq" id="WP_089225978.1">
    <property type="nucleotide sequence ID" value="NZ_FZOF01000013.1"/>
</dbReference>
<name>A0A239JG13_9ACTN</name>